<name>A0A5S4EXC3_9ACTN</name>
<dbReference type="AlphaFoldDB" id="A0A5S4EXC3"/>
<dbReference type="EMBL" id="VCKY01000317">
    <property type="protein sequence ID" value="TMR08136.1"/>
    <property type="molecule type" value="Genomic_DNA"/>
</dbReference>
<sequence>MQIATVAAASAPSVDADRLTIVATACRDHRQLHFEYRGHDGGGSTRRTEPHRLSWGQRCYRWYLVAWDLDRADWRSLSARQRMWPLNGRLEAVDEHSCLLHLGAETPQMLASLLTMLDVALGFEAWRNSPNTGQRLPVSCHTGHAAIRRRSSWVSRRRMCGFRLNSAHCAVTAPRCCHDLGAPHRRDPRCLLAHSCR</sequence>
<dbReference type="PANTHER" id="PTHR34580">
    <property type="match status" value="1"/>
</dbReference>
<dbReference type="PROSITE" id="PS52050">
    <property type="entry name" value="WYL"/>
    <property type="match status" value="1"/>
</dbReference>
<dbReference type="Proteomes" id="UP000309128">
    <property type="component" value="Unassembled WGS sequence"/>
</dbReference>
<dbReference type="InterPro" id="IPR051534">
    <property type="entry name" value="CBASS_pafABC_assoc_protein"/>
</dbReference>
<evidence type="ECO:0000259" key="1">
    <source>
        <dbReference type="Pfam" id="PF13280"/>
    </source>
</evidence>
<accession>A0A5S4EXC3</accession>
<dbReference type="Pfam" id="PF13280">
    <property type="entry name" value="WYL"/>
    <property type="match status" value="1"/>
</dbReference>
<evidence type="ECO:0000313" key="3">
    <source>
        <dbReference type="Proteomes" id="UP000309128"/>
    </source>
</evidence>
<dbReference type="PANTHER" id="PTHR34580:SF3">
    <property type="entry name" value="PROTEIN PAFB"/>
    <property type="match status" value="1"/>
</dbReference>
<protein>
    <submittedName>
        <fullName evidence="2">WYL domain-containing protein</fullName>
    </submittedName>
</protein>
<feature type="domain" description="WYL" evidence="1">
    <location>
        <begin position="19"/>
        <end position="77"/>
    </location>
</feature>
<gene>
    <name evidence="2" type="ORF">ETD86_49080</name>
</gene>
<comment type="caution">
    <text evidence="2">The sequence shown here is derived from an EMBL/GenBank/DDBJ whole genome shotgun (WGS) entry which is preliminary data.</text>
</comment>
<evidence type="ECO:0000313" key="2">
    <source>
        <dbReference type="EMBL" id="TMR08136.1"/>
    </source>
</evidence>
<keyword evidence="3" id="KW-1185">Reference proteome</keyword>
<proteinExistence type="predicted"/>
<dbReference type="RefSeq" id="WP_138673484.1">
    <property type="nucleotide sequence ID" value="NZ_VCKY01000317.1"/>
</dbReference>
<dbReference type="InterPro" id="IPR026881">
    <property type="entry name" value="WYL_dom"/>
</dbReference>
<reference evidence="2 3" key="1">
    <citation type="submission" date="2019-05" db="EMBL/GenBank/DDBJ databases">
        <title>Draft genome sequence of Nonomuraea turkmeniaca DSM 43926.</title>
        <authorList>
            <person name="Saricaoglu S."/>
            <person name="Isik K."/>
        </authorList>
    </citation>
    <scope>NUCLEOTIDE SEQUENCE [LARGE SCALE GENOMIC DNA]</scope>
    <source>
        <strain evidence="2 3">DSM 43926</strain>
    </source>
</reference>
<organism evidence="2 3">
    <name type="scientific">Nonomuraea turkmeniaca</name>
    <dbReference type="NCBI Taxonomy" id="103838"/>
    <lineage>
        <taxon>Bacteria</taxon>
        <taxon>Bacillati</taxon>
        <taxon>Actinomycetota</taxon>
        <taxon>Actinomycetes</taxon>
        <taxon>Streptosporangiales</taxon>
        <taxon>Streptosporangiaceae</taxon>
        <taxon>Nonomuraea</taxon>
    </lineage>
</organism>
<dbReference type="OrthoDB" id="8555652at2"/>